<accession>A0ACB1AFJ1</accession>
<evidence type="ECO:0000313" key="2">
    <source>
        <dbReference type="Proteomes" id="UP001497535"/>
    </source>
</evidence>
<gene>
    <name evidence="1" type="ORF">MENTE1834_LOCUS38081</name>
</gene>
<comment type="caution">
    <text evidence="1">The sequence shown here is derived from an EMBL/GenBank/DDBJ whole genome shotgun (WGS) entry which is preliminary data.</text>
</comment>
<proteinExistence type="predicted"/>
<name>A0ACB1AFJ1_MELEN</name>
<evidence type="ECO:0000313" key="1">
    <source>
        <dbReference type="EMBL" id="CAK5090302.1"/>
    </source>
</evidence>
<reference evidence="1" key="1">
    <citation type="submission" date="2023-11" db="EMBL/GenBank/DDBJ databases">
        <authorList>
            <person name="Poullet M."/>
        </authorList>
    </citation>
    <scope>NUCLEOTIDE SEQUENCE</scope>
    <source>
        <strain evidence="1">E1834</strain>
    </source>
</reference>
<sequence>MDTNGVTYKCIDNTMEQEKTTTTTASTQQTQQQQPHKVIVTDDSVEEEKKDDEIIEEKQQQQVVDNIVSVEGGEVCGDNVVNNEEGDGENNLEERQNLNNNNTSSTTQIPIISSPPQLNINNLSLSTTSKLRQEHRLKTRWTFWFLNSDRELTWLERLKKVCTIESAEAFWALYDNIRPPSAMQSGCDYNFFKEGIQPVWEVPENKDGGRLIVQIDNKNKIEHLDALWLELLVALIGEQFGRDSEYVCGAVCNMRGKGHKICLWTKNAEAEEANRRIGAILKSRFQDTTNCSIRVNYEEHNVSQHKSSSATQVRFVL</sequence>
<dbReference type="EMBL" id="CAVMJV010000081">
    <property type="protein sequence ID" value="CAK5090302.1"/>
    <property type="molecule type" value="Genomic_DNA"/>
</dbReference>
<organism evidence="1 2">
    <name type="scientific">Meloidogyne enterolobii</name>
    <name type="common">Root-knot nematode worm</name>
    <name type="synonym">Meloidogyne mayaguensis</name>
    <dbReference type="NCBI Taxonomy" id="390850"/>
    <lineage>
        <taxon>Eukaryota</taxon>
        <taxon>Metazoa</taxon>
        <taxon>Ecdysozoa</taxon>
        <taxon>Nematoda</taxon>
        <taxon>Chromadorea</taxon>
        <taxon>Rhabditida</taxon>
        <taxon>Tylenchina</taxon>
        <taxon>Tylenchomorpha</taxon>
        <taxon>Tylenchoidea</taxon>
        <taxon>Meloidogynidae</taxon>
        <taxon>Meloidogyninae</taxon>
        <taxon>Meloidogyne</taxon>
    </lineage>
</organism>
<keyword evidence="2" id="KW-1185">Reference proteome</keyword>
<protein>
    <submittedName>
        <fullName evidence="1">Uncharacterized protein</fullName>
    </submittedName>
</protein>
<dbReference type="Proteomes" id="UP001497535">
    <property type="component" value="Unassembled WGS sequence"/>
</dbReference>